<sequence length="344" mass="39300">MPTGSNRVPPNRTPVRIPHGRGRVKETQQKQEDQEEEEEEDDDDEKEEEEKGQRKEDAVLDGGGTGREMKKRVEKDEEEGWTTGKFHFPCQPCEPRERMTRRGCGEGTLLSHRGGSTCVFDKANWGGPDRDERMEIPVACEKNNDLGKKYFLHHRNSKKYSGGLTYINGPPSLRAWNSRRAEEPLDENSSLSWKELSKNAIEEQNCRCSLARTWPVKWKPKTVFKAQIYVLATLNSVNVSPFRAYTSRWEARTFRVRDSKIERSDRPSLGTARKENAYSASPAVDLHFSTSPNFSTGIQGGNKTNEGEMLRDARKRERERFEKEDEAAEEEKLAGRKIPGEAPP</sequence>
<feature type="region of interest" description="Disordered" evidence="1">
    <location>
        <begin position="1"/>
        <end position="84"/>
    </location>
</feature>
<dbReference type="AlphaFoldDB" id="A0A0M9A723"/>
<feature type="compositionally biased region" description="Basic and acidic residues" evidence="1">
    <location>
        <begin position="305"/>
        <end position="323"/>
    </location>
</feature>
<proteinExistence type="predicted"/>
<dbReference type="Proteomes" id="UP000053105">
    <property type="component" value="Unassembled WGS sequence"/>
</dbReference>
<evidence type="ECO:0000313" key="3">
    <source>
        <dbReference type="Proteomes" id="UP000053105"/>
    </source>
</evidence>
<feature type="compositionally biased region" description="Basic and acidic residues" evidence="1">
    <location>
        <begin position="49"/>
        <end position="58"/>
    </location>
</feature>
<protein>
    <submittedName>
        <fullName evidence="2">Uncharacterized protein</fullName>
    </submittedName>
</protein>
<name>A0A0M9A723_9HYME</name>
<accession>A0A0M9A723</accession>
<keyword evidence="3" id="KW-1185">Reference proteome</keyword>
<feature type="compositionally biased region" description="Basic and acidic residues" evidence="1">
    <location>
        <begin position="23"/>
        <end position="32"/>
    </location>
</feature>
<feature type="region of interest" description="Disordered" evidence="1">
    <location>
        <begin position="291"/>
        <end position="344"/>
    </location>
</feature>
<dbReference type="EMBL" id="KQ435721">
    <property type="protein sequence ID" value="KOX78547.1"/>
    <property type="molecule type" value="Genomic_DNA"/>
</dbReference>
<evidence type="ECO:0000256" key="1">
    <source>
        <dbReference type="SAM" id="MobiDB-lite"/>
    </source>
</evidence>
<feature type="compositionally biased region" description="Polar residues" evidence="1">
    <location>
        <begin position="291"/>
        <end position="304"/>
    </location>
</feature>
<reference evidence="2 3" key="1">
    <citation type="submission" date="2015-07" db="EMBL/GenBank/DDBJ databases">
        <title>The genome of Melipona quadrifasciata.</title>
        <authorList>
            <person name="Pan H."/>
            <person name="Kapheim K."/>
        </authorList>
    </citation>
    <scope>NUCLEOTIDE SEQUENCE [LARGE SCALE GENOMIC DNA]</scope>
    <source>
        <strain evidence="2">0111107301</strain>
        <tissue evidence="2">Whole body</tissue>
    </source>
</reference>
<gene>
    <name evidence="2" type="ORF">WN51_10355</name>
</gene>
<evidence type="ECO:0000313" key="2">
    <source>
        <dbReference type="EMBL" id="KOX78547.1"/>
    </source>
</evidence>
<organism evidence="2 3">
    <name type="scientific">Melipona quadrifasciata</name>
    <dbReference type="NCBI Taxonomy" id="166423"/>
    <lineage>
        <taxon>Eukaryota</taxon>
        <taxon>Metazoa</taxon>
        <taxon>Ecdysozoa</taxon>
        <taxon>Arthropoda</taxon>
        <taxon>Hexapoda</taxon>
        <taxon>Insecta</taxon>
        <taxon>Pterygota</taxon>
        <taxon>Neoptera</taxon>
        <taxon>Endopterygota</taxon>
        <taxon>Hymenoptera</taxon>
        <taxon>Apocrita</taxon>
        <taxon>Aculeata</taxon>
        <taxon>Apoidea</taxon>
        <taxon>Anthophila</taxon>
        <taxon>Apidae</taxon>
        <taxon>Melipona</taxon>
    </lineage>
</organism>
<feature type="compositionally biased region" description="Acidic residues" evidence="1">
    <location>
        <begin position="33"/>
        <end position="48"/>
    </location>
</feature>